<keyword evidence="2" id="KW-1185">Reference proteome</keyword>
<evidence type="ECO:0000313" key="2">
    <source>
        <dbReference type="Proteomes" id="UP001232148"/>
    </source>
</evidence>
<proteinExistence type="predicted"/>
<sequence length="152" mass="16998">MMVQRKMALLSYPMPEGTLETYMVERNNKNNPSQNKKQWTECRKGPLSAGTLTHYSVLISLGRGMEEGNSALHPRRRVVLTPDGRQIPIPPPGEYLGLQMANTAFAVSARPRNSPKPSPTCNELVSESPNYCAPFKHQGLLQNIIVFIPYTM</sequence>
<reference evidence="1" key="1">
    <citation type="submission" date="2021-06" db="EMBL/GenBank/DDBJ databases">
        <title>Comparative genomics, transcriptomics and evolutionary studies reveal genomic signatures of adaptation to plant cell wall in hemibiotrophic fungi.</title>
        <authorList>
            <consortium name="DOE Joint Genome Institute"/>
            <person name="Baroncelli R."/>
            <person name="Diaz J.F."/>
            <person name="Benocci T."/>
            <person name="Peng M."/>
            <person name="Battaglia E."/>
            <person name="Haridas S."/>
            <person name="Andreopoulos W."/>
            <person name="Labutti K."/>
            <person name="Pangilinan J."/>
            <person name="Floch G.L."/>
            <person name="Makela M.R."/>
            <person name="Henrissat B."/>
            <person name="Grigoriev I.V."/>
            <person name="Crouch J.A."/>
            <person name="De Vries R.P."/>
            <person name="Sukno S.A."/>
            <person name="Thon M.R."/>
        </authorList>
    </citation>
    <scope>NUCLEOTIDE SEQUENCE</scope>
    <source>
        <strain evidence="1">MAFF235873</strain>
    </source>
</reference>
<evidence type="ECO:0000313" key="1">
    <source>
        <dbReference type="EMBL" id="KAK2034538.1"/>
    </source>
</evidence>
<gene>
    <name evidence="1" type="ORF">LX32DRAFT_398493</name>
</gene>
<dbReference type="EMBL" id="MU842814">
    <property type="protein sequence ID" value="KAK2034538.1"/>
    <property type="molecule type" value="Genomic_DNA"/>
</dbReference>
<protein>
    <submittedName>
        <fullName evidence="1">Uncharacterized protein</fullName>
    </submittedName>
</protein>
<comment type="caution">
    <text evidence="1">The sequence shown here is derived from an EMBL/GenBank/DDBJ whole genome shotgun (WGS) entry which is preliminary data.</text>
</comment>
<accession>A0AAD9HT03</accession>
<organism evidence="1 2">
    <name type="scientific">Colletotrichum zoysiae</name>
    <dbReference type="NCBI Taxonomy" id="1216348"/>
    <lineage>
        <taxon>Eukaryota</taxon>
        <taxon>Fungi</taxon>
        <taxon>Dikarya</taxon>
        <taxon>Ascomycota</taxon>
        <taxon>Pezizomycotina</taxon>
        <taxon>Sordariomycetes</taxon>
        <taxon>Hypocreomycetidae</taxon>
        <taxon>Glomerellales</taxon>
        <taxon>Glomerellaceae</taxon>
        <taxon>Colletotrichum</taxon>
        <taxon>Colletotrichum graminicola species complex</taxon>
    </lineage>
</organism>
<name>A0AAD9HT03_9PEZI</name>
<dbReference type="Proteomes" id="UP001232148">
    <property type="component" value="Unassembled WGS sequence"/>
</dbReference>
<dbReference type="AlphaFoldDB" id="A0AAD9HT03"/>